<evidence type="ECO:0000256" key="1">
    <source>
        <dbReference type="ARBA" id="ARBA00004123"/>
    </source>
</evidence>
<organism evidence="19 20">
    <name type="scientific">Caenorhabditis briggsae</name>
    <dbReference type="NCBI Taxonomy" id="6238"/>
    <lineage>
        <taxon>Eukaryota</taxon>
        <taxon>Metazoa</taxon>
        <taxon>Ecdysozoa</taxon>
        <taxon>Nematoda</taxon>
        <taxon>Chromadorea</taxon>
        <taxon>Rhabditida</taxon>
        <taxon>Rhabditina</taxon>
        <taxon>Rhabditomorpha</taxon>
        <taxon>Rhabditoidea</taxon>
        <taxon>Rhabditidae</taxon>
        <taxon>Peloderinae</taxon>
        <taxon>Caenorhabditis</taxon>
    </lineage>
</organism>
<sequence length="479" mass="55284">MPFHLAVGLSNCEQIFEPGGTIEGYVTFDLRESIKVKAIRISAEGLATTKWLLSESSKSSHGRSREVSYSAKVTYLDEDQMVWKPSEGHSKSSVFPGIHVYPFKFQIPIGVPPSFEGDHGNIRYHLKATVERPWKTNRSITRYLTILPPKDLNKEVTAGEETSSWKTKNVGFFLFRYGKVHLELRIPKKGYVPGETIWIETNIDNASSRPILKAECYLIQQCRFLAYRYGIAGPTDGRRASSLSENDRYLSRKRDEIKIVSVIHEMHIEPRTEHKSKMKLKIPCTCPTFDSTLIHVEYFVVVKLHVKCRLRNTVKAECPIIIGSKPLKDEQLTPRTPTYQEVATFSALTHRSMLSVDEKLTPKYVYYPKYGRSRDEEDEPPNNKHQRRKMSQRKIQKVMVQPVNLIFRYLQNRTRVQIWLYEDVTHRLEGYIIGFDEFMNVVFDEAEEVNMKTKGRNKIGRILLKGDNITLIHAAAQEA</sequence>
<dbReference type="GO" id="GO:0005681">
    <property type="term" value="C:spliceosomal complex"/>
    <property type="evidence" value="ECO:0007669"/>
    <property type="project" value="UniProtKB-KW"/>
</dbReference>
<dbReference type="GO" id="GO:0005829">
    <property type="term" value="C:cytosol"/>
    <property type="evidence" value="ECO:0007669"/>
    <property type="project" value="UniProtKB-SubCell"/>
</dbReference>
<dbReference type="InterPro" id="IPR027078">
    <property type="entry name" value="snRNP-E"/>
</dbReference>
<dbReference type="AlphaFoldDB" id="A0AAE9D969"/>
<dbReference type="InterPro" id="IPR011022">
    <property type="entry name" value="Arrestin_C-like"/>
</dbReference>
<dbReference type="Pfam" id="PF02752">
    <property type="entry name" value="Arrestin_C"/>
    <property type="match status" value="1"/>
</dbReference>
<dbReference type="PANTHER" id="PTHR11188">
    <property type="entry name" value="ARRESTIN DOMAIN CONTAINING PROTEIN"/>
    <property type="match status" value="1"/>
</dbReference>
<dbReference type="Pfam" id="PF01423">
    <property type="entry name" value="LSM"/>
    <property type="match status" value="1"/>
</dbReference>
<feature type="domain" description="Sm" evidence="17">
    <location>
        <begin position="408"/>
        <end position="474"/>
    </location>
</feature>
<evidence type="ECO:0000256" key="10">
    <source>
        <dbReference type="ARBA" id="ARBA00023242"/>
    </source>
</evidence>
<dbReference type="InterPro" id="IPR011021">
    <property type="entry name" value="Arrestin-like_N"/>
</dbReference>
<feature type="compositionally biased region" description="Basic residues" evidence="16">
    <location>
        <begin position="384"/>
        <end position="393"/>
    </location>
</feature>
<evidence type="ECO:0000313" key="20">
    <source>
        <dbReference type="Proteomes" id="UP000827892"/>
    </source>
</evidence>
<accession>A0AAE9D969</accession>
<dbReference type="Pfam" id="PF00339">
    <property type="entry name" value="Arrestin_N"/>
    <property type="match status" value="1"/>
</dbReference>
<evidence type="ECO:0000256" key="14">
    <source>
        <dbReference type="ARBA" id="ARBA00063415"/>
    </source>
</evidence>
<keyword evidence="5" id="KW-0963">Cytoplasm</keyword>
<reference evidence="19 20" key="1">
    <citation type="submission" date="2022-05" db="EMBL/GenBank/DDBJ databases">
        <title>Chromosome-level reference genomes for two strains of Caenorhabditis briggsae: an improved platform for comparative genomics.</title>
        <authorList>
            <person name="Stevens L."/>
            <person name="Andersen E.C."/>
        </authorList>
    </citation>
    <scope>NUCLEOTIDE SEQUENCE [LARGE SCALE GENOMIC DNA]</scope>
    <source>
        <strain evidence="19">QX1410_ONT</strain>
        <tissue evidence="19">Whole-organism</tissue>
    </source>
</reference>
<keyword evidence="6" id="KW-0507">mRNA processing</keyword>
<keyword evidence="11" id="KW-0687">Ribonucleoprotein</keyword>
<dbReference type="GO" id="GO:0003723">
    <property type="term" value="F:RNA binding"/>
    <property type="evidence" value="ECO:0007669"/>
    <property type="project" value="UniProtKB-KW"/>
</dbReference>
<name>A0AAE9D969_CAEBR</name>
<dbReference type="InterPro" id="IPR014752">
    <property type="entry name" value="Arrestin-like_C"/>
</dbReference>
<dbReference type="GO" id="GO:0000398">
    <property type="term" value="P:mRNA splicing, via spliceosome"/>
    <property type="evidence" value="ECO:0007669"/>
    <property type="project" value="InterPro"/>
</dbReference>
<keyword evidence="9" id="KW-0508">mRNA splicing</keyword>
<dbReference type="InterPro" id="IPR001163">
    <property type="entry name" value="Sm_dom_euk/arc"/>
</dbReference>
<evidence type="ECO:0000259" key="17">
    <source>
        <dbReference type="SMART" id="SM00651"/>
    </source>
</evidence>
<dbReference type="InterPro" id="IPR014756">
    <property type="entry name" value="Ig_E-set"/>
</dbReference>
<evidence type="ECO:0000256" key="5">
    <source>
        <dbReference type="ARBA" id="ARBA00022490"/>
    </source>
</evidence>
<dbReference type="CDD" id="cd01718">
    <property type="entry name" value="Sm_E"/>
    <property type="match status" value="1"/>
</dbReference>
<evidence type="ECO:0000256" key="3">
    <source>
        <dbReference type="ARBA" id="ARBA00005298"/>
    </source>
</evidence>
<gene>
    <name evidence="19" type="ORF">L3Y34_000369</name>
</gene>
<evidence type="ECO:0000256" key="8">
    <source>
        <dbReference type="ARBA" id="ARBA00022884"/>
    </source>
</evidence>
<dbReference type="PANTHER" id="PTHR11188:SF155">
    <property type="entry name" value="ARRESTIN C-TERMINAL-LIKE DOMAIN-CONTAINING PROTEIN"/>
    <property type="match status" value="1"/>
</dbReference>
<evidence type="ECO:0000259" key="18">
    <source>
        <dbReference type="SMART" id="SM01017"/>
    </source>
</evidence>
<comment type="similarity">
    <text evidence="3">Belongs to the arrestin family.</text>
</comment>
<dbReference type="SUPFAM" id="SSF50182">
    <property type="entry name" value="Sm-like ribonucleoproteins"/>
    <property type="match status" value="1"/>
</dbReference>
<evidence type="ECO:0000256" key="7">
    <source>
        <dbReference type="ARBA" id="ARBA00022728"/>
    </source>
</evidence>
<protein>
    <recommendedName>
        <fullName evidence="15">Probable small nuclear ribonucleoprotein E</fullName>
    </recommendedName>
    <alternativeName>
        <fullName evidence="12">Sm protein E</fullName>
    </alternativeName>
</protein>
<comment type="similarity">
    <text evidence="4">Belongs to the snRNP Sm proteins family.</text>
</comment>
<evidence type="ECO:0000256" key="4">
    <source>
        <dbReference type="ARBA" id="ARBA00006850"/>
    </source>
</evidence>
<comment type="subunit">
    <text evidence="14">Core component of the spliceosomal U1, U2, U4 and U5 small nuclear ribonucleoproteins (snRNPs), the building blocks of the spliceosome.</text>
</comment>
<proteinExistence type="inferred from homology"/>
<dbReference type="Gene3D" id="2.30.30.100">
    <property type="match status" value="1"/>
</dbReference>
<dbReference type="FunFam" id="2.30.30.100:FF:000013">
    <property type="entry name" value="Small nuclear ribonucleoprotein E"/>
    <property type="match status" value="1"/>
</dbReference>
<dbReference type="InterPro" id="IPR050357">
    <property type="entry name" value="Arrestin_domain-protein"/>
</dbReference>
<feature type="domain" description="Arrestin C-terminal-like" evidence="18">
    <location>
        <begin position="176"/>
        <end position="327"/>
    </location>
</feature>
<evidence type="ECO:0000256" key="2">
    <source>
        <dbReference type="ARBA" id="ARBA00004514"/>
    </source>
</evidence>
<keyword evidence="7" id="KW-0747">Spliceosome</keyword>
<evidence type="ECO:0000256" key="6">
    <source>
        <dbReference type="ARBA" id="ARBA00022664"/>
    </source>
</evidence>
<keyword evidence="10" id="KW-0539">Nucleus</keyword>
<dbReference type="InterPro" id="IPR010920">
    <property type="entry name" value="LSM_dom_sf"/>
</dbReference>
<keyword evidence="8" id="KW-0694">RNA-binding</keyword>
<evidence type="ECO:0000256" key="13">
    <source>
        <dbReference type="ARBA" id="ARBA00058057"/>
    </source>
</evidence>
<evidence type="ECO:0000256" key="11">
    <source>
        <dbReference type="ARBA" id="ARBA00023274"/>
    </source>
</evidence>
<comment type="subcellular location">
    <subcellularLocation>
        <location evidence="2">Cytoplasm</location>
        <location evidence="2">Cytosol</location>
    </subcellularLocation>
    <subcellularLocation>
        <location evidence="1">Nucleus</location>
    </subcellularLocation>
</comment>
<evidence type="ECO:0000256" key="9">
    <source>
        <dbReference type="ARBA" id="ARBA00023187"/>
    </source>
</evidence>
<evidence type="ECO:0000256" key="15">
    <source>
        <dbReference type="ARBA" id="ARBA00071875"/>
    </source>
</evidence>
<comment type="function">
    <text evidence="13">Plays a role in pre-mRNA splicing as a core component of the spliceosomal U1, U2, U4 and U5 small nuclear ribonucleoproteins (snRNPs), the building blocks of the spliceosome.</text>
</comment>
<dbReference type="Gene3D" id="2.60.40.640">
    <property type="match status" value="2"/>
</dbReference>
<feature type="region of interest" description="Disordered" evidence="16">
    <location>
        <begin position="371"/>
        <end position="393"/>
    </location>
</feature>
<evidence type="ECO:0000256" key="16">
    <source>
        <dbReference type="SAM" id="MobiDB-lite"/>
    </source>
</evidence>
<evidence type="ECO:0000256" key="12">
    <source>
        <dbReference type="ARBA" id="ARBA00030143"/>
    </source>
</evidence>
<dbReference type="SUPFAM" id="SSF81296">
    <property type="entry name" value="E set domains"/>
    <property type="match status" value="2"/>
</dbReference>
<dbReference type="Proteomes" id="UP000827892">
    <property type="component" value="Chromosome III"/>
</dbReference>
<dbReference type="EMBL" id="CP090893">
    <property type="protein sequence ID" value="ULT98966.1"/>
    <property type="molecule type" value="Genomic_DNA"/>
</dbReference>
<dbReference type="SMART" id="SM00651">
    <property type="entry name" value="Sm"/>
    <property type="match status" value="1"/>
</dbReference>
<dbReference type="SMART" id="SM01017">
    <property type="entry name" value="Arrestin_C"/>
    <property type="match status" value="1"/>
</dbReference>
<evidence type="ECO:0000313" key="19">
    <source>
        <dbReference type="EMBL" id="ULT98966.1"/>
    </source>
</evidence>